<keyword evidence="5" id="KW-1133">Transmembrane helix</keyword>
<dbReference type="GO" id="GO:0016020">
    <property type="term" value="C:membrane"/>
    <property type="evidence" value="ECO:0007669"/>
    <property type="project" value="UniProtKB-SubCell"/>
</dbReference>
<evidence type="ECO:0000313" key="11">
    <source>
        <dbReference type="Proteomes" id="UP000310108"/>
    </source>
</evidence>
<evidence type="ECO:0000259" key="9">
    <source>
        <dbReference type="PROSITE" id="PS50866"/>
    </source>
</evidence>
<keyword evidence="8" id="KW-0175">Coiled coil</keyword>
<dbReference type="OrthoDB" id="3427at2759"/>
<comment type="caution">
    <text evidence="10">The sequence shown here is derived from an EMBL/GenBank/DDBJ whole genome shotgun (WGS) entry which is preliminary data.</text>
</comment>
<organism evidence="10 11">
    <name type="scientific">Colletotrichum tanaceti</name>
    <dbReference type="NCBI Taxonomy" id="1306861"/>
    <lineage>
        <taxon>Eukaryota</taxon>
        <taxon>Fungi</taxon>
        <taxon>Dikarya</taxon>
        <taxon>Ascomycota</taxon>
        <taxon>Pezizomycotina</taxon>
        <taxon>Sordariomycetes</taxon>
        <taxon>Hypocreomycetidae</taxon>
        <taxon>Glomerellales</taxon>
        <taxon>Glomerellaceae</taxon>
        <taxon>Colletotrichum</taxon>
        <taxon>Colletotrichum destructivum species complex</taxon>
    </lineage>
</organism>
<dbReference type="PANTHER" id="PTHR22811">
    <property type="entry name" value="TRANSMEMBRANE EMP24 DOMAIN-CONTAINING PROTEIN"/>
    <property type="match status" value="1"/>
</dbReference>
<gene>
    <name evidence="10" type="ORF">CTA1_8756</name>
</gene>
<dbReference type="InterPro" id="IPR009038">
    <property type="entry name" value="GOLD_dom"/>
</dbReference>
<dbReference type="InterPro" id="IPR015720">
    <property type="entry name" value="Emp24-like"/>
</dbReference>
<protein>
    <submittedName>
        <fullName evidence="10">Putative membrane protein C16E9.09c</fullName>
    </submittedName>
</protein>
<evidence type="ECO:0000256" key="8">
    <source>
        <dbReference type="SAM" id="Coils"/>
    </source>
</evidence>
<evidence type="ECO:0000256" key="4">
    <source>
        <dbReference type="ARBA" id="ARBA00022729"/>
    </source>
</evidence>
<comment type="subcellular location">
    <subcellularLocation>
        <location evidence="1 7">Membrane</location>
        <topology evidence="1 7">Single-pass type I membrane protein</topology>
    </subcellularLocation>
</comment>
<evidence type="ECO:0000256" key="7">
    <source>
        <dbReference type="RuleBase" id="RU003827"/>
    </source>
</evidence>
<evidence type="ECO:0000256" key="5">
    <source>
        <dbReference type="ARBA" id="ARBA00022989"/>
    </source>
</evidence>
<evidence type="ECO:0000256" key="1">
    <source>
        <dbReference type="ARBA" id="ARBA00004479"/>
    </source>
</evidence>
<dbReference type="STRING" id="1306861.A0A4U6X9P0"/>
<dbReference type="EMBL" id="PJEX01000245">
    <property type="protein sequence ID" value="TKW52350.1"/>
    <property type="molecule type" value="Genomic_DNA"/>
</dbReference>
<evidence type="ECO:0000256" key="6">
    <source>
        <dbReference type="ARBA" id="ARBA00023136"/>
    </source>
</evidence>
<comment type="similarity">
    <text evidence="2 7">Belongs to the EMP24/GP25L family.</text>
</comment>
<evidence type="ECO:0000256" key="3">
    <source>
        <dbReference type="ARBA" id="ARBA00022692"/>
    </source>
</evidence>
<dbReference type="AlphaFoldDB" id="A0A4U6X9P0"/>
<evidence type="ECO:0000256" key="2">
    <source>
        <dbReference type="ARBA" id="ARBA00007104"/>
    </source>
</evidence>
<dbReference type="PROSITE" id="PS50866">
    <property type="entry name" value="GOLD"/>
    <property type="match status" value="1"/>
</dbReference>
<reference evidence="10 11" key="1">
    <citation type="journal article" date="2019" name="PLoS ONE">
        <title>Comparative genome analysis indicates high evolutionary potential of pathogenicity genes in Colletotrichum tanaceti.</title>
        <authorList>
            <person name="Lelwala R.V."/>
            <person name="Korhonen P.K."/>
            <person name="Young N.D."/>
            <person name="Scott J.B."/>
            <person name="Ades P.A."/>
            <person name="Gasser R.B."/>
            <person name="Taylor P.W.J."/>
        </authorList>
    </citation>
    <scope>NUCLEOTIDE SEQUENCE [LARGE SCALE GENOMIC DNA]</scope>
    <source>
        <strain evidence="10">BRIP57314</strain>
    </source>
</reference>
<feature type="domain" description="GOLD" evidence="9">
    <location>
        <begin position="91"/>
        <end position="194"/>
    </location>
</feature>
<feature type="coiled-coil region" evidence="8">
    <location>
        <begin position="210"/>
        <end position="237"/>
    </location>
</feature>
<accession>A0A4U6X9P0</accession>
<keyword evidence="6" id="KW-0472">Membrane</keyword>
<keyword evidence="3 7" id="KW-0812">Transmembrane</keyword>
<name>A0A4U6X9P0_9PEZI</name>
<keyword evidence="11" id="KW-1185">Reference proteome</keyword>
<dbReference type="SMART" id="SM01190">
    <property type="entry name" value="EMP24_GP25L"/>
    <property type="match status" value="1"/>
</dbReference>
<dbReference type="Proteomes" id="UP000310108">
    <property type="component" value="Unassembled WGS sequence"/>
</dbReference>
<keyword evidence="4" id="KW-0732">Signal</keyword>
<proteinExistence type="inferred from homology"/>
<sequence length="284" mass="32196">MWALSELADLALPTRSRSPVHSHLRIQYNSLADSRRPKEDEHKSIVSDTVASPVPPIWIRILASTMRPFIPLLSLSAVAQALYFYIDGTSPKCFFEDLPKDTLAVGHYTAEEWDDRINQWAKHDGLSIYISVDEIFDSDHRVVSQRGQASGRFTFTAADAGDHRICFTPSSTSGRAGWLSLHSHNGGIRLTLDLAIGESSSIESSDKSKLEDIATRVKDLNARLQDIRREQVFQREREAEFRDQSESTNARVIRWMVIQLVVLAVTCTWQLSHLRSFFIKQKLT</sequence>
<dbReference type="Pfam" id="PF01105">
    <property type="entry name" value="EMP24_GP25L"/>
    <property type="match status" value="1"/>
</dbReference>
<evidence type="ECO:0000313" key="10">
    <source>
        <dbReference type="EMBL" id="TKW52350.1"/>
    </source>
</evidence>